<proteinExistence type="predicted"/>
<comment type="caution">
    <text evidence="1">The sequence shown here is derived from an EMBL/GenBank/DDBJ whole genome shotgun (WGS) entry which is preliminary data.</text>
</comment>
<evidence type="ECO:0000313" key="2">
    <source>
        <dbReference type="Proteomes" id="UP000284824"/>
    </source>
</evidence>
<dbReference type="OrthoDB" id="729130at2"/>
<organism evidence="1 2">
    <name type="scientific">Nonomuraea polychroma</name>
    <dbReference type="NCBI Taxonomy" id="46176"/>
    <lineage>
        <taxon>Bacteria</taxon>
        <taxon>Bacillati</taxon>
        <taxon>Actinomycetota</taxon>
        <taxon>Actinomycetes</taxon>
        <taxon>Streptosporangiales</taxon>
        <taxon>Streptosporangiaceae</taxon>
        <taxon>Nonomuraea</taxon>
    </lineage>
</organism>
<evidence type="ECO:0000313" key="1">
    <source>
        <dbReference type="EMBL" id="RVX39087.1"/>
    </source>
</evidence>
<keyword evidence="2" id="KW-1185">Reference proteome</keyword>
<dbReference type="RefSeq" id="WP_127931630.1">
    <property type="nucleotide sequence ID" value="NZ_SAUN01000001.1"/>
</dbReference>
<accession>A0A438M0E3</accession>
<name>A0A438M0E3_9ACTN</name>
<dbReference type="EMBL" id="SAUN01000001">
    <property type="protein sequence ID" value="RVX39087.1"/>
    <property type="molecule type" value="Genomic_DNA"/>
</dbReference>
<sequence>MNLPSEEVCRRASEWGRVRGLRLIHPSTVFGGHDIASVPLWKKAGQLAGEGFLSASTVTHLREELAAVDQEICPVPPHAAHATSSPYGRRCRTAATTARLARPWSSPCSPPCSPCRTCAFEGFPGRRTRTDLAWNGRDSAPAAPLILDLARPATATHDAARAGALPGPAFKDAIGPVPHGLAHQWGLRRAFASGLRRNAGPGDEEAR</sequence>
<protein>
    <submittedName>
        <fullName evidence="1">Uncharacterized protein</fullName>
    </submittedName>
</protein>
<dbReference type="AlphaFoldDB" id="A0A438M0E3"/>
<gene>
    <name evidence="1" type="ORF">EDD27_1425</name>
</gene>
<dbReference type="Proteomes" id="UP000284824">
    <property type="component" value="Unassembled WGS sequence"/>
</dbReference>
<reference evidence="1 2" key="1">
    <citation type="submission" date="2019-01" db="EMBL/GenBank/DDBJ databases">
        <title>Sequencing the genomes of 1000 actinobacteria strains.</title>
        <authorList>
            <person name="Klenk H.-P."/>
        </authorList>
    </citation>
    <scope>NUCLEOTIDE SEQUENCE [LARGE SCALE GENOMIC DNA]</scope>
    <source>
        <strain evidence="1 2">DSM 43925</strain>
    </source>
</reference>